<evidence type="ECO:0000313" key="1">
    <source>
        <dbReference type="EMBL" id="KOS40234.1"/>
    </source>
</evidence>
<gene>
    <name evidence="1" type="ORF">ACN38_g8934</name>
</gene>
<dbReference type="AlphaFoldDB" id="A0A0M8P2Y0"/>
<protein>
    <submittedName>
        <fullName evidence="1">Uncharacterized protein</fullName>
    </submittedName>
</protein>
<name>A0A0M8P2Y0_9EURO</name>
<keyword evidence="2" id="KW-1185">Reference proteome</keyword>
<sequence>MGESLLEWLQVNGGDHVIFLCLRHQDPHDDRSIAIDSLSLSFSLSPLCPTQSLRIYQLGFYQYSII</sequence>
<evidence type="ECO:0000313" key="2">
    <source>
        <dbReference type="Proteomes" id="UP000037696"/>
    </source>
</evidence>
<dbReference type="EMBL" id="LHQQ01000171">
    <property type="protein sequence ID" value="KOS40234.1"/>
    <property type="molecule type" value="Genomic_DNA"/>
</dbReference>
<proteinExistence type="predicted"/>
<accession>A0A0M8P2Y0</accession>
<reference evidence="1 2" key="1">
    <citation type="submission" date="2015-08" db="EMBL/GenBank/DDBJ databases">
        <title>Genome sequencing of Penicillium nordicum.</title>
        <authorList>
            <person name="Nguyen H.D."/>
            <person name="Seifert K.A."/>
        </authorList>
    </citation>
    <scope>NUCLEOTIDE SEQUENCE [LARGE SCALE GENOMIC DNA]</scope>
    <source>
        <strain evidence="1 2">DAOMC 185683</strain>
    </source>
</reference>
<comment type="caution">
    <text evidence="1">The sequence shown here is derived from an EMBL/GenBank/DDBJ whole genome shotgun (WGS) entry which is preliminary data.</text>
</comment>
<organism evidence="1 2">
    <name type="scientific">Penicillium nordicum</name>
    <dbReference type="NCBI Taxonomy" id="229535"/>
    <lineage>
        <taxon>Eukaryota</taxon>
        <taxon>Fungi</taxon>
        <taxon>Dikarya</taxon>
        <taxon>Ascomycota</taxon>
        <taxon>Pezizomycotina</taxon>
        <taxon>Eurotiomycetes</taxon>
        <taxon>Eurotiomycetidae</taxon>
        <taxon>Eurotiales</taxon>
        <taxon>Aspergillaceae</taxon>
        <taxon>Penicillium</taxon>
    </lineage>
</organism>
<dbReference type="Proteomes" id="UP000037696">
    <property type="component" value="Unassembled WGS sequence"/>
</dbReference>